<proteinExistence type="predicted"/>
<reference evidence="2 3" key="1">
    <citation type="submission" date="2021-04" db="EMBL/GenBank/DDBJ databases">
        <authorList>
            <person name="Pira H."/>
            <person name="Risdian C."/>
            <person name="Wink J."/>
        </authorList>
    </citation>
    <scope>NUCLEOTIDE SEQUENCE [LARGE SCALE GENOMIC DNA]</scope>
    <source>
        <strain evidence="2 3">WHA3</strain>
    </source>
</reference>
<organism evidence="2 3">
    <name type="scientific">Pacificimonas pallii</name>
    <dbReference type="NCBI Taxonomy" id="2827236"/>
    <lineage>
        <taxon>Bacteria</taxon>
        <taxon>Pseudomonadati</taxon>
        <taxon>Pseudomonadota</taxon>
        <taxon>Alphaproteobacteria</taxon>
        <taxon>Sphingomonadales</taxon>
        <taxon>Sphingosinicellaceae</taxon>
        <taxon>Pacificimonas</taxon>
    </lineage>
</organism>
<comment type="caution">
    <text evidence="2">The sequence shown here is derived from an EMBL/GenBank/DDBJ whole genome shotgun (WGS) entry which is preliminary data.</text>
</comment>
<accession>A0ABS6SGX5</accession>
<evidence type="ECO:0000313" key="3">
    <source>
        <dbReference type="Proteomes" id="UP000722336"/>
    </source>
</evidence>
<keyword evidence="3" id="KW-1185">Reference proteome</keyword>
<keyword evidence="1" id="KW-0732">Signal</keyword>
<dbReference type="Proteomes" id="UP000722336">
    <property type="component" value="Unassembled WGS sequence"/>
</dbReference>
<gene>
    <name evidence="2" type="ORF">KCG44_12850</name>
</gene>
<dbReference type="EMBL" id="JAGSPA010000004">
    <property type="protein sequence ID" value="MBV7257674.1"/>
    <property type="molecule type" value="Genomic_DNA"/>
</dbReference>
<evidence type="ECO:0000256" key="1">
    <source>
        <dbReference type="SAM" id="SignalP"/>
    </source>
</evidence>
<evidence type="ECO:0000313" key="2">
    <source>
        <dbReference type="EMBL" id="MBV7257674.1"/>
    </source>
</evidence>
<feature type="signal peptide" evidence="1">
    <location>
        <begin position="1"/>
        <end position="26"/>
    </location>
</feature>
<name>A0ABS6SGX5_9SPHN</name>
<sequence length="355" mass="38217">MIRTVLAAALFLLAALPTVFTVPANASTAVFDGEELTMTSGTALRRAPLSSVLRGRTAWRTVFDAAPNLIERSQCLPPSFSRCLLTLRQPGEAGRQGTRILEIDVDSGTAIEGGFQTDFGPNAASWYDDRRILFAGDSGAGTLTLAGTPRLLKLWTRGTELNTAQTILALVEGSTDMTPIFDVSTGGLFHAATLQDETGTDMLFHFGWAQNFVRSRLPARFTFQDFFQGRAISLLGATWNGIPAGGLASYPMGPLMGPKRLTIPEQAYVPPAGFGIERARGGRDRLFVQLRGAAGDRLIDVRVGSPKWRERRINVPGDGPIELLAVSKLADVALVRRSGKLHAVGRGRAREVTAP</sequence>
<protein>
    <submittedName>
        <fullName evidence="2">Uncharacterized protein</fullName>
    </submittedName>
</protein>
<dbReference type="RefSeq" id="WP_218446509.1">
    <property type="nucleotide sequence ID" value="NZ_JAGSPA010000004.1"/>
</dbReference>
<feature type="chain" id="PRO_5045678892" evidence="1">
    <location>
        <begin position="27"/>
        <end position="355"/>
    </location>
</feature>